<feature type="compositionally biased region" description="Low complexity" evidence="1">
    <location>
        <begin position="43"/>
        <end position="83"/>
    </location>
</feature>
<comment type="caution">
    <text evidence="2">The sequence shown here is derived from an EMBL/GenBank/DDBJ whole genome shotgun (WGS) entry which is preliminary data.</text>
</comment>
<keyword evidence="3" id="KW-1185">Reference proteome</keyword>
<gene>
    <name evidence="2" type="ORF">J437_LFUL003230</name>
</gene>
<sequence>AVQVQKTPGRKTNIVPHNSRSQNTTHVNATQTQRPRQQPPPGVSSVQASSPLLASQLCSPPVLSSPPQLLTSPLAPSATTTSPFNAPERVTPPCISRPVPDPSPVVAAEGSSTSASSSAGLSVPGLSALLAGTPSADNPIPGINSCSTLLDRLTASSSGGTCPPAQNSLPVTQNTLPQVARGTRVQVPPPAVPIPAPPPAPPGPGPGGVTLTNLNLQSLDLTSIPGLQ</sequence>
<dbReference type="Proteomes" id="UP000792457">
    <property type="component" value="Unassembled WGS sequence"/>
</dbReference>
<evidence type="ECO:0000313" key="2">
    <source>
        <dbReference type="EMBL" id="KAG8221854.1"/>
    </source>
</evidence>
<feature type="non-terminal residue" evidence="2">
    <location>
        <position position="228"/>
    </location>
</feature>
<organism evidence="2 3">
    <name type="scientific">Ladona fulva</name>
    <name type="common">Scarce chaser dragonfly</name>
    <name type="synonym">Libellula fulva</name>
    <dbReference type="NCBI Taxonomy" id="123851"/>
    <lineage>
        <taxon>Eukaryota</taxon>
        <taxon>Metazoa</taxon>
        <taxon>Ecdysozoa</taxon>
        <taxon>Arthropoda</taxon>
        <taxon>Hexapoda</taxon>
        <taxon>Insecta</taxon>
        <taxon>Pterygota</taxon>
        <taxon>Palaeoptera</taxon>
        <taxon>Odonata</taxon>
        <taxon>Epiprocta</taxon>
        <taxon>Anisoptera</taxon>
        <taxon>Libelluloidea</taxon>
        <taxon>Libellulidae</taxon>
        <taxon>Ladona</taxon>
    </lineage>
</organism>
<evidence type="ECO:0000313" key="3">
    <source>
        <dbReference type="Proteomes" id="UP000792457"/>
    </source>
</evidence>
<feature type="compositionally biased region" description="Pro residues" evidence="1">
    <location>
        <begin position="187"/>
        <end position="205"/>
    </location>
</feature>
<accession>A0A8K0NW46</accession>
<feature type="compositionally biased region" description="Low complexity" evidence="1">
    <location>
        <begin position="107"/>
        <end position="120"/>
    </location>
</feature>
<feature type="region of interest" description="Disordered" evidence="1">
    <location>
        <begin position="184"/>
        <end position="212"/>
    </location>
</feature>
<reference evidence="2" key="1">
    <citation type="submission" date="2013-04" db="EMBL/GenBank/DDBJ databases">
        <authorList>
            <person name="Qu J."/>
            <person name="Murali S.C."/>
            <person name="Bandaranaike D."/>
            <person name="Bellair M."/>
            <person name="Blankenburg K."/>
            <person name="Chao H."/>
            <person name="Dinh H."/>
            <person name="Doddapaneni H."/>
            <person name="Downs B."/>
            <person name="Dugan-Rocha S."/>
            <person name="Elkadiri S."/>
            <person name="Gnanaolivu R.D."/>
            <person name="Hernandez B."/>
            <person name="Javaid M."/>
            <person name="Jayaseelan J.C."/>
            <person name="Lee S."/>
            <person name="Li M."/>
            <person name="Ming W."/>
            <person name="Munidasa M."/>
            <person name="Muniz J."/>
            <person name="Nguyen L."/>
            <person name="Ongeri F."/>
            <person name="Osuji N."/>
            <person name="Pu L.-L."/>
            <person name="Puazo M."/>
            <person name="Qu C."/>
            <person name="Quiroz J."/>
            <person name="Raj R."/>
            <person name="Weissenberger G."/>
            <person name="Xin Y."/>
            <person name="Zou X."/>
            <person name="Han Y."/>
            <person name="Richards S."/>
            <person name="Worley K."/>
            <person name="Muzny D."/>
            <person name="Gibbs R."/>
        </authorList>
    </citation>
    <scope>NUCLEOTIDE SEQUENCE</scope>
    <source>
        <strain evidence="2">Sampled in the wild</strain>
    </source>
</reference>
<dbReference type="EMBL" id="KZ308115">
    <property type="protein sequence ID" value="KAG8221854.1"/>
    <property type="molecule type" value="Genomic_DNA"/>
</dbReference>
<protein>
    <submittedName>
        <fullName evidence="2">Uncharacterized protein</fullName>
    </submittedName>
</protein>
<reference evidence="2" key="2">
    <citation type="submission" date="2017-10" db="EMBL/GenBank/DDBJ databases">
        <title>Ladona fulva Genome sequencing and assembly.</title>
        <authorList>
            <person name="Murali S."/>
            <person name="Richards S."/>
            <person name="Bandaranaike D."/>
            <person name="Bellair M."/>
            <person name="Blankenburg K."/>
            <person name="Chao H."/>
            <person name="Dinh H."/>
            <person name="Doddapaneni H."/>
            <person name="Dugan-Rocha S."/>
            <person name="Elkadiri S."/>
            <person name="Gnanaolivu R."/>
            <person name="Hernandez B."/>
            <person name="Skinner E."/>
            <person name="Javaid M."/>
            <person name="Lee S."/>
            <person name="Li M."/>
            <person name="Ming W."/>
            <person name="Munidasa M."/>
            <person name="Muniz J."/>
            <person name="Nguyen L."/>
            <person name="Hughes D."/>
            <person name="Osuji N."/>
            <person name="Pu L.-L."/>
            <person name="Puazo M."/>
            <person name="Qu C."/>
            <person name="Quiroz J."/>
            <person name="Raj R."/>
            <person name="Weissenberger G."/>
            <person name="Xin Y."/>
            <person name="Zou X."/>
            <person name="Han Y."/>
            <person name="Worley K."/>
            <person name="Muzny D."/>
            <person name="Gibbs R."/>
        </authorList>
    </citation>
    <scope>NUCLEOTIDE SEQUENCE</scope>
    <source>
        <strain evidence="2">Sampled in the wild</strain>
    </source>
</reference>
<feature type="compositionally biased region" description="Polar residues" evidence="1">
    <location>
        <begin position="15"/>
        <end position="28"/>
    </location>
</feature>
<feature type="region of interest" description="Disordered" evidence="1">
    <location>
        <begin position="1"/>
        <end position="120"/>
    </location>
</feature>
<dbReference type="AlphaFoldDB" id="A0A8K0NW46"/>
<name>A0A8K0NW46_LADFU</name>
<feature type="non-terminal residue" evidence="2">
    <location>
        <position position="1"/>
    </location>
</feature>
<evidence type="ECO:0000256" key="1">
    <source>
        <dbReference type="SAM" id="MobiDB-lite"/>
    </source>
</evidence>
<proteinExistence type="predicted"/>